<evidence type="ECO:0000256" key="1">
    <source>
        <dbReference type="SAM" id="MobiDB-lite"/>
    </source>
</evidence>
<dbReference type="AlphaFoldDB" id="A0A7I8VY19"/>
<feature type="compositionally biased region" description="Polar residues" evidence="1">
    <location>
        <begin position="708"/>
        <end position="722"/>
    </location>
</feature>
<feature type="region of interest" description="Disordered" evidence="1">
    <location>
        <begin position="625"/>
        <end position="771"/>
    </location>
</feature>
<dbReference type="Gene3D" id="6.10.250.3120">
    <property type="match status" value="1"/>
</dbReference>
<dbReference type="EMBL" id="CAJFCJ010000012">
    <property type="protein sequence ID" value="CAD5120404.1"/>
    <property type="molecule type" value="Genomic_DNA"/>
</dbReference>
<feature type="region of interest" description="Disordered" evidence="1">
    <location>
        <begin position="254"/>
        <end position="452"/>
    </location>
</feature>
<dbReference type="Proteomes" id="UP000549394">
    <property type="component" value="Unassembled WGS sequence"/>
</dbReference>
<feature type="compositionally biased region" description="Low complexity" evidence="1">
    <location>
        <begin position="255"/>
        <end position="264"/>
    </location>
</feature>
<name>A0A7I8VY19_9ANNE</name>
<comment type="caution">
    <text evidence="2">The sequence shown here is derived from an EMBL/GenBank/DDBJ whole genome shotgun (WGS) entry which is preliminary data.</text>
</comment>
<keyword evidence="3" id="KW-1185">Reference proteome</keyword>
<evidence type="ECO:0000313" key="3">
    <source>
        <dbReference type="Proteomes" id="UP000549394"/>
    </source>
</evidence>
<sequence>MYGLNHKQKPSRTRPMSWQPQAAVSVPSATANNRSRSSIAHENMTKSQMSSEPMAQRDVYRLAETNFSGTQSMMDVRRMEHYANQSYTSSSALWNSQRSYRPVQFDQPKKREDLARSSPDLRLEDLEPPPVPIRNHSLNHTNHERQQSWPVGPNQRQFHPRLETHSEVDSSILDEVLLENRKKIENREGLRHSDVRNIHENSQANQTAMLRQLTRNIYTDYINAESITDMNRKAVARASMKRAYGTQEDIDTRRVLPLSSSRRSLGVDQARAPDSQVKATVTRSTSETKLTREQRFEAARRDHEEIMEREKMKRDGEQRLRAPKHHKRSDPGAARKSSSNNHEFSKSDPVVQHPLTVETRQKRLSSSSSKRSSRSSKNFEDSTPSDNGKQLPYLETHLPSSPLDKSFSSSSTNAISPHVPEADYEQEQSIRPSQSVPGNLQPSQPPSCLNMNPAVSSMLLQKNSEQVNSSADEEKIPPIPPRNYRNYENPYIEKSTSKIQNEIPKQMAASRAPYLIEKPFGLSTTNIRPEISELDSKLLNTFLDDEQDDSLHDYSAQLRRSAKYCVITSKKPAQAHNNPSISIPQSTNVSSITNIATVTQSNSSAPQPLRKENYFQNCMNLAATKESSPESIATTTPSTIPPNSSVTDTSPETSEPPPLPPPMDELPSSPSRQDNELTVRKLSFDSPEHCANSQSSNLVMDESKPPQRKQNAGSFTFKSSVQPVLPDRRNSRSEIEMPHIEEKSRQIVHPWQSKPKENGETEVNLKDTTDSNPKVIKKDLKLRQRSKEEVECEQHIAAVIKRAERDGLNVLSKSLEISKSLAGDVLASIVSPELSQSIKDRRKLTINSPAAMSFLNSTESIQSLCSHVVEVVVRKISSLERQIKDIEDAIILNKSATDNLIREFEENLICSTRAKSHLQSVDRVINVATMLSKKLSAAEAAAIEDSGEKKRRDAAAEKMDEVTILAEDLRTKGLQRVKQVLGAHYSEDTVEKFEQCIHERILLSVHKQQLNDEIELSESQQVALENC</sequence>
<accession>A0A7I8VY19</accession>
<protein>
    <submittedName>
        <fullName evidence="2">DgyrCDS8972</fullName>
    </submittedName>
</protein>
<feature type="compositionally biased region" description="Basic and acidic residues" evidence="1">
    <location>
        <begin position="726"/>
        <end position="745"/>
    </location>
</feature>
<organism evidence="2 3">
    <name type="scientific">Dimorphilus gyrociliatus</name>
    <dbReference type="NCBI Taxonomy" id="2664684"/>
    <lineage>
        <taxon>Eukaryota</taxon>
        <taxon>Metazoa</taxon>
        <taxon>Spiralia</taxon>
        <taxon>Lophotrochozoa</taxon>
        <taxon>Annelida</taxon>
        <taxon>Polychaeta</taxon>
        <taxon>Polychaeta incertae sedis</taxon>
        <taxon>Dinophilidae</taxon>
        <taxon>Dimorphilus</taxon>
    </lineage>
</organism>
<feature type="compositionally biased region" description="Basic and acidic residues" evidence="1">
    <location>
        <begin position="107"/>
        <end position="125"/>
    </location>
</feature>
<gene>
    <name evidence="2" type="ORF">DGYR_LOCUS8510</name>
</gene>
<feature type="region of interest" description="Disordered" evidence="1">
    <location>
        <begin position="1"/>
        <end position="54"/>
    </location>
</feature>
<feature type="compositionally biased region" description="Basic and acidic residues" evidence="1">
    <location>
        <begin position="673"/>
        <end position="688"/>
    </location>
</feature>
<feature type="compositionally biased region" description="Low complexity" evidence="1">
    <location>
        <begin position="400"/>
        <end position="411"/>
    </location>
</feature>
<feature type="compositionally biased region" description="Pro residues" evidence="1">
    <location>
        <begin position="654"/>
        <end position="664"/>
    </location>
</feature>
<feature type="compositionally biased region" description="Polar residues" evidence="1">
    <location>
        <begin position="427"/>
        <end position="452"/>
    </location>
</feature>
<feature type="compositionally biased region" description="Polar residues" evidence="1">
    <location>
        <begin position="14"/>
        <end position="53"/>
    </location>
</feature>
<feature type="compositionally biased region" description="Basic and acidic residues" evidence="1">
    <location>
        <begin position="289"/>
        <end position="320"/>
    </location>
</feature>
<feature type="compositionally biased region" description="Low complexity" evidence="1">
    <location>
        <begin position="629"/>
        <end position="653"/>
    </location>
</feature>
<feature type="compositionally biased region" description="Polar residues" evidence="1">
    <location>
        <begin position="277"/>
        <end position="288"/>
    </location>
</feature>
<feature type="compositionally biased region" description="Basic residues" evidence="1">
    <location>
        <begin position="1"/>
        <end position="12"/>
    </location>
</feature>
<feature type="region of interest" description="Disordered" evidence="1">
    <location>
        <begin position="99"/>
        <end position="153"/>
    </location>
</feature>
<evidence type="ECO:0000313" key="2">
    <source>
        <dbReference type="EMBL" id="CAD5120404.1"/>
    </source>
</evidence>
<feature type="compositionally biased region" description="Basic and acidic residues" evidence="1">
    <location>
        <begin position="754"/>
        <end position="769"/>
    </location>
</feature>
<proteinExistence type="predicted"/>
<reference evidence="2 3" key="1">
    <citation type="submission" date="2020-08" db="EMBL/GenBank/DDBJ databases">
        <authorList>
            <person name="Hejnol A."/>
        </authorList>
    </citation>
    <scope>NUCLEOTIDE SEQUENCE [LARGE SCALE GENOMIC DNA]</scope>
</reference>